<dbReference type="InterPro" id="IPR005594">
    <property type="entry name" value="YadA_C"/>
</dbReference>
<dbReference type="SUPFAM" id="SSF101967">
    <property type="entry name" value="Adhesin YadA, collagen-binding domain"/>
    <property type="match status" value="3"/>
</dbReference>
<keyword evidence="4" id="KW-0813">Transport</keyword>
<sequence>MTTSAHAQALQPAVDVCTGISLDPSAVTDIVGDVAVPTATAVENLYSALLNVSILGAPILTLGDVEIGAADTLQAYADGDPIALRVADTSGTLLAADSPCNLTANSYTLTDEAGLAIGGNQITGLGSGQVASAGELDAIAFGNNAKTAAGANGAIAIGTNSSATVANSIALGNGSFADRGALTGYSAFGLTGTNNSVGSVSVGASGSLRQITNVAAGTQATDAATVGQVQGAMAALQTALGNGVQYDTAAQTSVTLAGAGGTTISNVADGELSAGSSDAVNGSQLFATNQQVAANTTAIGSLDDRIRINAEDISGLDNSVTTIDTRVTQNTTDIAALQTSLGNLPIGYVSDSNPGVASSVPTNSTALIGAAPGGVTLSNVADGQLAAGSSQAVNGSQLFATNQQVDINRAGIQANADAIAALGDTSTGDPLGVLYDDATRTSLTLDGAGGTTVANVAAGELSATSDQAVNGAQLFATNQAVAANSDAIENLDGRVTVNETNIANLDDRVTINQAAISDLDDRMTVNEGDITNLDARVAVNEGNISTLDDRVTVNEGDITNLDERVTDNSTQITLVQNQLSNLPLGYVSDTDPGVVSDTPTNTAALIGAGGNAVRLTNVAAGTVAAGSTDAVNGAQLAATNGEVARNRADIDRNTADIATINNNLSGSTVVAVQYSNPDSPNVSNGGTVTNDVALVGADTTTPVALHNVAAGMHSTDAVNLGQMQSSMASAMADTRAYTDMRFGELQAGIAQLDFDMREARRDANAGTASAMAVSGIPQTITVGRSMVGGGVAHYRGETAFALGMSSTLNEGRTVVKAGATMDTRGNGGVSAGAGFSF</sequence>
<dbReference type="Gene3D" id="1.20.5.2280">
    <property type="match status" value="1"/>
</dbReference>
<evidence type="ECO:0000256" key="7">
    <source>
        <dbReference type="ARBA" id="ARBA00022729"/>
    </source>
</evidence>
<protein>
    <submittedName>
        <fullName evidence="13">YadA-like family protein</fullName>
    </submittedName>
</protein>
<feature type="domain" description="Trimeric autotransporter adhesin YadA-like stalk" evidence="12">
    <location>
        <begin position="614"/>
        <end position="657"/>
    </location>
</feature>
<feature type="domain" description="Trimeric autotransporter adhesin YadA-like C-terminal membrane anchor" evidence="11">
    <location>
        <begin position="781"/>
        <end position="837"/>
    </location>
</feature>
<feature type="domain" description="Trimeric autotransporter adhesin YadA-like stalk" evidence="12">
    <location>
        <begin position="377"/>
        <end position="417"/>
    </location>
</feature>
<evidence type="ECO:0000313" key="14">
    <source>
        <dbReference type="Proteomes" id="UP000663637"/>
    </source>
</evidence>
<dbReference type="Gene3D" id="3.30.1300.30">
    <property type="entry name" value="GSPII I/J protein-like"/>
    <property type="match status" value="1"/>
</dbReference>
<feature type="domain" description="Trimeric autotransporter adhesin YadA-like stalk" evidence="12">
    <location>
        <begin position="706"/>
        <end position="739"/>
    </location>
</feature>
<evidence type="ECO:0000313" key="13">
    <source>
        <dbReference type="EMBL" id="QSB44301.1"/>
    </source>
</evidence>
<keyword evidence="7" id="KW-0732">Signal</keyword>
<evidence type="ECO:0000256" key="3">
    <source>
        <dbReference type="ARBA" id="ARBA00005848"/>
    </source>
</evidence>
<dbReference type="EMBL" id="CP061510">
    <property type="protein sequence ID" value="QSB44301.1"/>
    <property type="molecule type" value="Genomic_DNA"/>
</dbReference>
<evidence type="ECO:0000259" key="12">
    <source>
        <dbReference type="Pfam" id="PF05662"/>
    </source>
</evidence>
<dbReference type="RefSeq" id="WP_205441658.1">
    <property type="nucleotide sequence ID" value="NZ_CP061510.1"/>
</dbReference>
<comment type="subcellular location">
    <subcellularLocation>
        <location evidence="2">Cell outer membrane</location>
    </subcellularLocation>
    <subcellularLocation>
        <location evidence="1">Cell surface</location>
    </subcellularLocation>
</comment>
<evidence type="ECO:0000256" key="9">
    <source>
        <dbReference type="ARBA" id="ARBA00023136"/>
    </source>
</evidence>
<keyword evidence="10" id="KW-0998">Cell outer membrane</keyword>
<evidence type="ECO:0000259" key="11">
    <source>
        <dbReference type="Pfam" id="PF03895"/>
    </source>
</evidence>
<reference evidence="13 14" key="1">
    <citation type="submission" date="2020-09" db="EMBL/GenBank/DDBJ databases">
        <title>Complete genome sequence of altererythrobacter flavus SS-21NJ, isolated from Dongying oil sludge in Shandong province.</title>
        <authorList>
            <person name="Sun S."/>
            <person name="Zhang Z."/>
        </authorList>
    </citation>
    <scope>NUCLEOTIDE SEQUENCE [LARGE SCALE GENOMIC DNA]</scope>
    <source>
        <strain evidence="13 14">SS-21NJ</strain>
    </source>
</reference>
<evidence type="ECO:0000256" key="4">
    <source>
        <dbReference type="ARBA" id="ARBA00022448"/>
    </source>
</evidence>
<evidence type="ECO:0000256" key="6">
    <source>
        <dbReference type="ARBA" id="ARBA00022692"/>
    </source>
</evidence>
<feature type="domain" description="Trimeric autotransporter adhesin YadA-like stalk" evidence="12">
    <location>
        <begin position="264"/>
        <end position="301"/>
    </location>
</feature>
<organism evidence="13 14">
    <name type="scientific">Tsuneonella flava</name>
    <dbReference type="NCBI Taxonomy" id="2055955"/>
    <lineage>
        <taxon>Bacteria</taxon>
        <taxon>Pseudomonadati</taxon>
        <taxon>Pseudomonadota</taxon>
        <taxon>Alphaproteobacteria</taxon>
        <taxon>Sphingomonadales</taxon>
        <taxon>Erythrobacteraceae</taxon>
        <taxon>Tsuneonella</taxon>
    </lineage>
</organism>
<feature type="domain" description="Trimeric autotransporter adhesin YadA-like stalk" evidence="12">
    <location>
        <begin position="210"/>
        <end position="244"/>
    </location>
</feature>
<keyword evidence="6" id="KW-0812">Transmembrane</keyword>
<keyword evidence="14" id="KW-1185">Reference proteome</keyword>
<dbReference type="InterPro" id="IPR008635">
    <property type="entry name" value="Coiled_stalk_dom"/>
</dbReference>
<proteinExistence type="inferred from homology"/>
<dbReference type="Gene3D" id="2.150.10.10">
    <property type="entry name" value="Serralysin-like metalloprotease, C-terminal"/>
    <property type="match status" value="1"/>
</dbReference>
<keyword evidence="5" id="KW-1134">Transmembrane beta strand</keyword>
<evidence type="ECO:0000256" key="1">
    <source>
        <dbReference type="ARBA" id="ARBA00004241"/>
    </source>
</evidence>
<dbReference type="Gene3D" id="1.20.5.340">
    <property type="match status" value="1"/>
</dbReference>
<dbReference type="Pfam" id="PF03895">
    <property type="entry name" value="YadA_anchor"/>
    <property type="match status" value="1"/>
</dbReference>
<evidence type="ECO:0000256" key="10">
    <source>
        <dbReference type="ARBA" id="ARBA00023237"/>
    </source>
</evidence>
<keyword evidence="9" id="KW-0472">Membrane</keyword>
<name>A0ABX7K7S8_9SPHN</name>
<evidence type="ECO:0000256" key="2">
    <source>
        <dbReference type="ARBA" id="ARBA00004442"/>
    </source>
</evidence>
<feature type="domain" description="Trimeric autotransporter adhesin YadA-like stalk" evidence="12">
    <location>
        <begin position="454"/>
        <end position="490"/>
    </location>
</feature>
<dbReference type="Gene3D" id="1.20.5.170">
    <property type="match status" value="4"/>
</dbReference>
<dbReference type="SUPFAM" id="SSF54523">
    <property type="entry name" value="Pili subunits"/>
    <property type="match status" value="1"/>
</dbReference>
<keyword evidence="8" id="KW-0653">Protein transport</keyword>
<dbReference type="InterPro" id="IPR045584">
    <property type="entry name" value="Pilin-like"/>
</dbReference>
<evidence type="ECO:0000256" key="5">
    <source>
        <dbReference type="ARBA" id="ARBA00022452"/>
    </source>
</evidence>
<accession>A0ABX7K7S8</accession>
<dbReference type="Proteomes" id="UP000663637">
    <property type="component" value="Chromosome"/>
</dbReference>
<dbReference type="Pfam" id="PF05662">
    <property type="entry name" value="YadA_stalk"/>
    <property type="match status" value="6"/>
</dbReference>
<gene>
    <name evidence="13" type="ORF">IDJ81_13425</name>
</gene>
<comment type="similarity">
    <text evidence="3">Belongs to the autotransporter-2 (AT-2) (TC 1.B.40) family.</text>
</comment>
<dbReference type="InterPro" id="IPR011049">
    <property type="entry name" value="Serralysin-like_metalloprot_C"/>
</dbReference>
<evidence type="ECO:0000256" key="8">
    <source>
        <dbReference type="ARBA" id="ARBA00022927"/>
    </source>
</evidence>